<reference evidence="2 3" key="1">
    <citation type="submission" date="2018-10" db="EMBL/GenBank/DDBJ databases">
        <title>Complete genome sequence of Brevundimonas naejangsanensis BRV3.</title>
        <authorList>
            <person name="Berrios L."/>
            <person name="Ely B."/>
        </authorList>
    </citation>
    <scope>NUCLEOTIDE SEQUENCE [LARGE SCALE GENOMIC DNA]</scope>
    <source>
        <strain evidence="2 3">BRV3</strain>
    </source>
</reference>
<protein>
    <submittedName>
        <fullName evidence="2">DUF559 domain-containing protein</fullName>
    </submittedName>
</protein>
<keyword evidence="3" id="KW-1185">Reference proteome</keyword>
<dbReference type="InterPro" id="IPR007569">
    <property type="entry name" value="DUF559"/>
</dbReference>
<dbReference type="SUPFAM" id="SSF52980">
    <property type="entry name" value="Restriction endonuclease-like"/>
    <property type="match status" value="1"/>
</dbReference>
<dbReference type="Proteomes" id="UP000276984">
    <property type="component" value="Chromosome"/>
</dbReference>
<dbReference type="CDD" id="cd01038">
    <property type="entry name" value="Endonuclease_DUF559"/>
    <property type="match status" value="1"/>
</dbReference>
<evidence type="ECO:0000313" key="2">
    <source>
        <dbReference type="EMBL" id="AYG94179.1"/>
    </source>
</evidence>
<dbReference type="EMBL" id="CP032707">
    <property type="protein sequence ID" value="AYG94179.1"/>
    <property type="molecule type" value="Genomic_DNA"/>
</dbReference>
<evidence type="ECO:0000313" key="3">
    <source>
        <dbReference type="Proteomes" id="UP000276984"/>
    </source>
</evidence>
<dbReference type="Gene3D" id="3.40.960.10">
    <property type="entry name" value="VSR Endonuclease"/>
    <property type="match status" value="1"/>
</dbReference>
<dbReference type="OrthoDB" id="9798754at2"/>
<dbReference type="InterPro" id="IPR011335">
    <property type="entry name" value="Restrct_endonuc-II-like"/>
</dbReference>
<evidence type="ECO:0000259" key="1">
    <source>
        <dbReference type="Pfam" id="PF04480"/>
    </source>
</evidence>
<dbReference type="AlphaFoldDB" id="A0A494RFH5"/>
<feature type="domain" description="DUF559" evidence="1">
    <location>
        <begin position="4"/>
        <end position="107"/>
    </location>
</feature>
<dbReference type="RefSeq" id="WP_121481336.1">
    <property type="nucleotide sequence ID" value="NZ_CP032707.1"/>
</dbReference>
<accession>A0A494RFH5</accession>
<dbReference type="PANTHER" id="PTHR38590">
    <property type="entry name" value="BLL0828 PROTEIN"/>
    <property type="match status" value="1"/>
</dbReference>
<proteinExistence type="predicted"/>
<dbReference type="InterPro" id="IPR047216">
    <property type="entry name" value="Endonuclease_DUF559_bact"/>
</dbReference>
<dbReference type="PANTHER" id="PTHR38590:SF1">
    <property type="entry name" value="BLL0828 PROTEIN"/>
    <property type="match status" value="1"/>
</dbReference>
<sequence>MAIIARARAMRKALTPSEARLWSALRGLRTDGLHFRRQALLRGYFLDFACIDRLVADEVDGASHDDEDRARKDRVRDAVLARQGWRTLRYTNLAVRDDLEDIVAEVRLYCLARPTRPARCAGHPPRDGEGEASL</sequence>
<dbReference type="Pfam" id="PF04480">
    <property type="entry name" value="DUF559"/>
    <property type="match status" value="1"/>
</dbReference>
<gene>
    <name evidence="2" type="ORF">D8I30_02505</name>
</gene>
<organism evidence="2 3">
    <name type="scientific">Brevundimonas naejangsanensis</name>
    <dbReference type="NCBI Taxonomy" id="588932"/>
    <lineage>
        <taxon>Bacteria</taxon>
        <taxon>Pseudomonadati</taxon>
        <taxon>Pseudomonadota</taxon>
        <taxon>Alphaproteobacteria</taxon>
        <taxon>Caulobacterales</taxon>
        <taxon>Caulobacteraceae</taxon>
        <taxon>Brevundimonas</taxon>
    </lineage>
</organism>
<name>A0A494RFH5_9CAUL</name>